<sequence>MIMTAAKVVAVCISLNKGERKTPVDQVELRENHGIVGDAHAGEWHRQVSLLAMESIAKMQALGLAVTTGDFAENITTQGIDLPALPIGTRLTVGETLLEVTQIGKECHTRCAIYHQAGDCVMPKEGIFAKVVLGGVIKPGDSIAAK</sequence>
<dbReference type="InterPro" id="IPR005302">
    <property type="entry name" value="MoCF_Sase_C"/>
</dbReference>
<dbReference type="Gene3D" id="2.40.33.20">
    <property type="entry name" value="PK beta-barrel domain-like"/>
    <property type="match status" value="1"/>
</dbReference>
<dbReference type="EMBL" id="JAHCVJ010000002">
    <property type="protein sequence ID" value="MBT0664275.1"/>
    <property type="molecule type" value="Genomic_DNA"/>
</dbReference>
<dbReference type="PANTHER" id="PTHR36930:SF1">
    <property type="entry name" value="MOSC DOMAIN-CONTAINING PROTEIN"/>
    <property type="match status" value="1"/>
</dbReference>
<feature type="domain" description="MOSC" evidence="1">
    <location>
        <begin position="22"/>
        <end position="146"/>
    </location>
</feature>
<dbReference type="InterPro" id="IPR052716">
    <property type="entry name" value="MOSC_domain"/>
</dbReference>
<dbReference type="InterPro" id="IPR011037">
    <property type="entry name" value="Pyrv_Knase-like_insert_dom_sf"/>
</dbReference>
<dbReference type="PANTHER" id="PTHR36930">
    <property type="entry name" value="METAL-SULFUR CLUSTER BIOSYNTHESIS PROTEINS YUAD-RELATED"/>
    <property type="match status" value="1"/>
</dbReference>
<dbReference type="Proteomes" id="UP000811899">
    <property type="component" value="Unassembled WGS sequence"/>
</dbReference>
<reference evidence="2 3" key="1">
    <citation type="submission" date="2021-05" db="EMBL/GenBank/DDBJ databases">
        <title>The draft genome of Geobacter pelophilus DSM 12255.</title>
        <authorList>
            <person name="Xu Z."/>
            <person name="Masuda Y."/>
            <person name="Itoh H."/>
            <person name="Senoo K."/>
        </authorList>
    </citation>
    <scope>NUCLEOTIDE SEQUENCE [LARGE SCALE GENOMIC DNA]</scope>
    <source>
        <strain evidence="2 3">DSM 12255</strain>
    </source>
</reference>
<dbReference type="SUPFAM" id="SSF50800">
    <property type="entry name" value="PK beta-barrel domain-like"/>
    <property type="match status" value="1"/>
</dbReference>
<dbReference type="AlphaFoldDB" id="A0AAW4L388"/>
<dbReference type="GO" id="GO:0003824">
    <property type="term" value="F:catalytic activity"/>
    <property type="evidence" value="ECO:0007669"/>
    <property type="project" value="InterPro"/>
</dbReference>
<dbReference type="GO" id="GO:0030151">
    <property type="term" value="F:molybdenum ion binding"/>
    <property type="evidence" value="ECO:0007669"/>
    <property type="project" value="InterPro"/>
</dbReference>
<evidence type="ECO:0000313" key="3">
    <source>
        <dbReference type="Proteomes" id="UP000811899"/>
    </source>
</evidence>
<comment type="caution">
    <text evidence="2">The sequence shown here is derived from an EMBL/GenBank/DDBJ whole genome shotgun (WGS) entry which is preliminary data.</text>
</comment>
<evidence type="ECO:0000313" key="2">
    <source>
        <dbReference type="EMBL" id="MBT0664275.1"/>
    </source>
</evidence>
<accession>A0AAW4L388</accession>
<dbReference type="Pfam" id="PF03473">
    <property type="entry name" value="MOSC"/>
    <property type="match status" value="1"/>
</dbReference>
<organism evidence="2 3">
    <name type="scientific">Geoanaerobacter pelophilus</name>
    <dbReference type="NCBI Taxonomy" id="60036"/>
    <lineage>
        <taxon>Bacteria</taxon>
        <taxon>Pseudomonadati</taxon>
        <taxon>Thermodesulfobacteriota</taxon>
        <taxon>Desulfuromonadia</taxon>
        <taxon>Geobacterales</taxon>
        <taxon>Geobacteraceae</taxon>
        <taxon>Geoanaerobacter</taxon>
    </lineage>
</organism>
<dbReference type="GO" id="GO:0030170">
    <property type="term" value="F:pyridoxal phosphate binding"/>
    <property type="evidence" value="ECO:0007669"/>
    <property type="project" value="InterPro"/>
</dbReference>
<protein>
    <submittedName>
        <fullName evidence="2">MOSC domain-containing protein</fullName>
    </submittedName>
</protein>
<proteinExistence type="predicted"/>
<dbReference type="PROSITE" id="PS51340">
    <property type="entry name" value="MOSC"/>
    <property type="match status" value="1"/>
</dbReference>
<name>A0AAW4L388_9BACT</name>
<gene>
    <name evidence="2" type="ORF">KI809_08175</name>
</gene>
<keyword evidence="3" id="KW-1185">Reference proteome</keyword>
<evidence type="ECO:0000259" key="1">
    <source>
        <dbReference type="PROSITE" id="PS51340"/>
    </source>
</evidence>